<dbReference type="OrthoDB" id="1680380at2"/>
<evidence type="ECO:0000313" key="2">
    <source>
        <dbReference type="Proteomes" id="UP000248863"/>
    </source>
</evidence>
<dbReference type="AlphaFoldDB" id="A0A327KPF3"/>
<accession>A0A327KPF3</accession>
<reference evidence="1 2" key="1">
    <citation type="submission" date="2017-07" db="EMBL/GenBank/DDBJ databases">
        <title>Draft Genome Sequences of Select Purple Nonsulfur Bacteria.</title>
        <authorList>
            <person name="Lasarre B."/>
            <person name="Mckinlay J.B."/>
        </authorList>
    </citation>
    <scope>NUCLEOTIDE SEQUENCE [LARGE SCALE GENOMIC DNA]</scope>
    <source>
        <strain evidence="1 2">DSM 11907</strain>
    </source>
</reference>
<organism evidence="1 2">
    <name type="scientific">Rhodoplanes elegans</name>
    <dbReference type="NCBI Taxonomy" id="29408"/>
    <lineage>
        <taxon>Bacteria</taxon>
        <taxon>Pseudomonadati</taxon>
        <taxon>Pseudomonadota</taxon>
        <taxon>Alphaproteobacteria</taxon>
        <taxon>Hyphomicrobiales</taxon>
        <taxon>Nitrobacteraceae</taxon>
        <taxon>Rhodoplanes</taxon>
    </lineage>
</organism>
<evidence type="ECO:0008006" key="3">
    <source>
        <dbReference type="Google" id="ProtNLM"/>
    </source>
</evidence>
<dbReference type="EMBL" id="NPEU01000074">
    <property type="protein sequence ID" value="RAI39503.1"/>
    <property type="molecule type" value="Genomic_DNA"/>
</dbReference>
<comment type="caution">
    <text evidence="1">The sequence shown here is derived from an EMBL/GenBank/DDBJ whole genome shotgun (WGS) entry which is preliminary data.</text>
</comment>
<protein>
    <recommendedName>
        <fullName evidence="3">Formylmethanofuran dehydrogenase subunit E domain-containing protein</fullName>
    </recommendedName>
</protein>
<dbReference type="Proteomes" id="UP000248863">
    <property type="component" value="Unassembled WGS sequence"/>
</dbReference>
<dbReference type="RefSeq" id="WP_111356818.1">
    <property type="nucleotide sequence ID" value="NZ_NHSK01000114.1"/>
</dbReference>
<proteinExistence type="predicted"/>
<gene>
    <name evidence="1" type="ORF">CH338_09285</name>
</gene>
<keyword evidence="2" id="KW-1185">Reference proteome</keyword>
<evidence type="ECO:0000313" key="1">
    <source>
        <dbReference type="EMBL" id="RAI39503.1"/>
    </source>
</evidence>
<sequence>MTAAIETNPTLTVEGEEDLVAISFDAVAAYHGQAALAMLAVTFQALRVMLPALSPQRPPRRADLTVVSGHPGPGVRDAFEFVTRAVTRGVYTVDRSLPEARLCPGLDASYSWRVSMDGRTVGTALRPGVLPDRFFALVAGGAGKSEAERAEFSALRRRIAAEVLTVAPEKLFDRL</sequence>
<name>A0A327KPF3_9BRAD</name>